<dbReference type="SUPFAM" id="SSF52540">
    <property type="entry name" value="P-loop containing nucleoside triphosphate hydrolases"/>
    <property type="match status" value="2"/>
</dbReference>
<dbReference type="InterPro" id="IPR027094">
    <property type="entry name" value="Mitofusin_fam"/>
</dbReference>
<evidence type="ECO:0000256" key="6">
    <source>
        <dbReference type="SAM" id="Coils"/>
    </source>
</evidence>
<name>A0A0J1IPH8_NIACI</name>
<dbReference type="PANTHER" id="PTHR10465">
    <property type="entry name" value="TRANSMEMBRANE GTPASE FZO1"/>
    <property type="match status" value="1"/>
</dbReference>
<comment type="subcellular location">
    <subcellularLocation>
        <location evidence="1">Membrane</location>
    </subcellularLocation>
</comment>
<keyword evidence="4" id="KW-0342">GTP-binding</keyword>
<dbReference type="GO" id="GO:0016020">
    <property type="term" value="C:membrane"/>
    <property type="evidence" value="ECO:0007669"/>
    <property type="project" value="UniProtKB-SubCell"/>
</dbReference>
<feature type="domain" description="Dynamin N-terminal" evidence="7">
    <location>
        <begin position="619"/>
        <end position="842"/>
    </location>
</feature>
<keyword evidence="3" id="KW-0378">Hydrolase</keyword>
<evidence type="ECO:0000259" key="7">
    <source>
        <dbReference type="Pfam" id="PF00350"/>
    </source>
</evidence>
<dbReference type="PATRIC" id="fig|1397.4.peg.1834"/>
<dbReference type="EMBL" id="LDPH01000002">
    <property type="protein sequence ID" value="KLV27857.1"/>
    <property type="molecule type" value="Genomic_DNA"/>
</dbReference>
<comment type="caution">
    <text evidence="8">The sequence shown here is derived from an EMBL/GenBank/DDBJ whole genome shotgun (WGS) entry which is preliminary data.</text>
</comment>
<sequence length="1195" mass="140387">MLSTNIDTLHKWAAFYQYFLAYDDQQTAQRLQELIKKATRQEFIATFCGHYSAGKSSMINNLVGTTVLPTSPIPTTANIIRVKKGGKQLKVLYHSNQADVYKEVLDIKTVLQAAERVENIKELEVQLDTELLIKNAILMDTPGIDSTDQAHQLATESSIHLADIIFYVVDYNHVQSEINFDFTKQLVESGKKFVLIVNQMDKHREAEISFADFKQSVYDSFLSYGIKPEKIFFTTLIETNSFYQGLKELKNYIMRKMEEQELILPYSLEESFQKLYKDHISFIETKNAEIIAPFEDQLLELTEDEYHSLEATLETTKKAIQTMDEDENKTVMSLENEWHSIIKNAYIMPYNLRELAKLYLESEQKNFKIGLFGSKSKTQREREDRLSTFYIELEKLVQIQLITPLSQFFEKQGKAEFFSQIKGLTSILSTQTLKALVNKEAQLSENYVLVYCETVENDLKQSFRKEITQLFNQWKEQRQQQLQKEKENLLKEEKKWQEFVNCKMKKEEMETKWQEWKEELEHLCEIQNVDASILRRLLETNEEEITYRSLSSPKTKTVQKNIKPAEVQKQIESKEMDTDLLLKQLRFLSSKLQQVKGFAHIAKNLFHKAAIIENRTYTICLFGAFSAGKSSFANALLDYPILPVSPNPTTATINRILPIDDEHPHKTVIVKWKSESEMLREINDYLQLVKEEASSLEAAQKIINTLAANPMERYANEFRYLQAFLKGYSDHRHYLGSEINIELEELANYVAIEETSCFVASIDVYFDCKITRKGITLVDTPGGDSINSRHTELSFEFMKKADCIFYVSYYNHAFSKADRAFLMQLGRLKDAFEKDKIFFVINAIDLAKNEEEQAAVEEYLQEQLQLYGIRSPRILPVSSLYYKHDVYGKWMKKAEEQMYDFIEHEWLSMMLQSAQKDYVETIDLLKKLVESTFAKKEVAEQELSRLKEEKRIILSQIENKDFQDTLAKFKMEVEEQLFYLKQRVMFRFHELMKEAYHPSILRGDNKKRELSLATTSFLIQLNFEFEQELRAVNLRLDQLFYKQRIEGYEEVRHLIQSINEEIRLQEEIERELESNITFHAPFKELDTILNKIGMKYYKNPKSFFEKNERKNMGVEMEQLVDEHGNIYIKEQINSFFAIYKELFAQHFDILLVNLKEQVAEYYDGKTALLTEHENIEKLEWIIKESTQTEFAQQTN</sequence>
<evidence type="ECO:0000256" key="3">
    <source>
        <dbReference type="ARBA" id="ARBA00022801"/>
    </source>
</evidence>
<keyword evidence="2" id="KW-0547">Nucleotide-binding</keyword>
<evidence type="ECO:0000256" key="2">
    <source>
        <dbReference type="ARBA" id="ARBA00022741"/>
    </source>
</evidence>
<proteinExistence type="predicted"/>
<protein>
    <recommendedName>
        <fullName evidence="7">Dynamin N-terminal domain-containing protein</fullName>
    </recommendedName>
</protein>
<evidence type="ECO:0000256" key="5">
    <source>
        <dbReference type="ARBA" id="ARBA00023136"/>
    </source>
</evidence>
<reference evidence="8 9" key="1">
    <citation type="submission" date="2015-05" db="EMBL/GenBank/DDBJ databases">
        <title>Whole genome sequence and identification of bacterial endophytes from Costus igneus.</title>
        <authorList>
            <person name="Lee Y.P."/>
            <person name="Gan H.M."/>
            <person name="Eng W."/>
            <person name="Wheatley M.S."/>
            <person name="Caraballo A."/>
            <person name="Polter S."/>
            <person name="Savka M.A."/>
            <person name="Hudson A.O."/>
        </authorList>
    </citation>
    <scope>NUCLEOTIDE SEQUENCE [LARGE SCALE GENOMIC DNA]</scope>
    <source>
        <strain evidence="8 9">RIT379</strain>
    </source>
</reference>
<gene>
    <name evidence="8" type="ORF">ABW02_02860</name>
</gene>
<evidence type="ECO:0000313" key="9">
    <source>
        <dbReference type="Proteomes" id="UP000036045"/>
    </source>
</evidence>
<dbReference type="PANTHER" id="PTHR10465:SF0">
    <property type="entry name" value="SARCALUMENIN"/>
    <property type="match status" value="1"/>
</dbReference>
<evidence type="ECO:0000256" key="1">
    <source>
        <dbReference type="ARBA" id="ARBA00004370"/>
    </source>
</evidence>
<dbReference type="GO" id="GO:0005525">
    <property type="term" value="F:GTP binding"/>
    <property type="evidence" value="ECO:0007669"/>
    <property type="project" value="UniProtKB-KW"/>
</dbReference>
<feature type="coiled-coil region" evidence="6">
    <location>
        <begin position="299"/>
        <end position="326"/>
    </location>
</feature>
<dbReference type="InterPro" id="IPR045063">
    <property type="entry name" value="Dynamin_N"/>
</dbReference>
<dbReference type="Gene3D" id="3.40.50.300">
    <property type="entry name" value="P-loop containing nucleotide triphosphate hydrolases"/>
    <property type="match status" value="2"/>
</dbReference>
<keyword evidence="6" id="KW-0175">Coiled coil</keyword>
<feature type="domain" description="Dynamin N-terminal" evidence="7">
    <location>
        <begin position="47"/>
        <end position="200"/>
    </location>
</feature>
<dbReference type="AlphaFoldDB" id="A0A0J1IPH8"/>
<dbReference type="Pfam" id="PF00350">
    <property type="entry name" value="Dynamin_N"/>
    <property type="match status" value="2"/>
</dbReference>
<dbReference type="GO" id="GO:0003924">
    <property type="term" value="F:GTPase activity"/>
    <property type="evidence" value="ECO:0007669"/>
    <property type="project" value="InterPro"/>
</dbReference>
<dbReference type="RefSeq" id="WP_047940412.1">
    <property type="nucleotide sequence ID" value="NZ_CP053989.1"/>
</dbReference>
<keyword evidence="5" id="KW-0472">Membrane</keyword>
<dbReference type="InterPro" id="IPR027417">
    <property type="entry name" value="P-loop_NTPase"/>
</dbReference>
<feature type="coiled-coil region" evidence="6">
    <location>
        <begin position="929"/>
        <end position="956"/>
    </location>
</feature>
<evidence type="ECO:0000313" key="8">
    <source>
        <dbReference type="EMBL" id="KLV27857.1"/>
    </source>
</evidence>
<evidence type="ECO:0000256" key="4">
    <source>
        <dbReference type="ARBA" id="ARBA00023134"/>
    </source>
</evidence>
<dbReference type="GeneID" id="56350127"/>
<accession>A0A0J1IPH8</accession>
<organism evidence="8 9">
    <name type="scientific">Niallia circulans</name>
    <name type="common">Bacillus circulans</name>
    <dbReference type="NCBI Taxonomy" id="1397"/>
    <lineage>
        <taxon>Bacteria</taxon>
        <taxon>Bacillati</taxon>
        <taxon>Bacillota</taxon>
        <taxon>Bacilli</taxon>
        <taxon>Bacillales</taxon>
        <taxon>Bacillaceae</taxon>
        <taxon>Niallia</taxon>
    </lineage>
</organism>
<dbReference type="OrthoDB" id="5477114at2"/>
<dbReference type="CDD" id="cd09912">
    <property type="entry name" value="DLP_2"/>
    <property type="match status" value="1"/>
</dbReference>
<keyword evidence="9" id="KW-1185">Reference proteome</keyword>
<dbReference type="Proteomes" id="UP000036045">
    <property type="component" value="Unassembled WGS sequence"/>
</dbReference>